<evidence type="ECO:0000256" key="8">
    <source>
        <dbReference type="SAM" id="SignalP"/>
    </source>
</evidence>
<feature type="transmembrane region" description="Helical" evidence="7">
    <location>
        <begin position="517"/>
        <end position="537"/>
    </location>
</feature>
<feature type="transmembrane region" description="Helical" evidence="7">
    <location>
        <begin position="172"/>
        <end position="197"/>
    </location>
</feature>
<evidence type="ECO:0000259" key="11">
    <source>
        <dbReference type="Pfam" id="PF14703"/>
    </source>
</evidence>
<dbReference type="Proteomes" id="UP000626109">
    <property type="component" value="Unassembled WGS sequence"/>
</dbReference>
<evidence type="ECO:0000256" key="3">
    <source>
        <dbReference type="ARBA" id="ARBA00022448"/>
    </source>
</evidence>
<evidence type="ECO:0000313" key="14">
    <source>
        <dbReference type="Proteomes" id="UP000654075"/>
    </source>
</evidence>
<dbReference type="Pfam" id="PF02714">
    <property type="entry name" value="RSN1_7TM"/>
    <property type="match status" value="1"/>
</dbReference>
<evidence type="ECO:0000259" key="9">
    <source>
        <dbReference type="Pfam" id="PF02714"/>
    </source>
</evidence>
<dbReference type="Proteomes" id="UP000654075">
    <property type="component" value="Unassembled WGS sequence"/>
</dbReference>
<evidence type="ECO:0000256" key="1">
    <source>
        <dbReference type="ARBA" id="ARBA00004141"/>
    </source>
</evidence>
<protein>
    <recommendedName>
        <fullName evidence="15">CSC1/OSCA1-like 7TM region domain-containing protein</fullName>
    </recommendedName>
</protein>
<feature type="transmembrane region" description="Helical" evidence="7">
    <location>
        <begin position="476"/>
        <end position="497"/>
    </location>
</feature>
<keyword evidence="3" id="KW-0813">Transport</keyword>
<dbReference type="OrthoDB" id="422983at2759"/>
<feature type="domain" description="CSC1/OSCA1-like 7TM region" evidence="9">
    <location>
        <begin position="480"/>
        <end position="695"/>
    </location>
</feature>
<feature type="transmembrane region" description="Helical" evidence="7">
    <location>
        <begin position="435"/>
        <end position="456"/>
    </location>
</feature>
<name>A0A813EBP7_POLGL</name>
<evidence type="ECO:0000313" key="13">
    <source>
        <dbReference type="EMBL" id="CAE8679962.1"/>
    </source>
</evidence>
<evidence type="ECO:0000256" key="2">
    <source>
        <dbReference type="ARBA" id="ARBA00007779"/>
    </source>
</evidence>
<comment type="subcellular location">
    <subcellularLocation>
        <location evidence="1">Membrane</location>
        <topology evidence="1">Multi-pass membrane protein</topology>
    </subcellularLocation>
</comment>
<dbReference type="EMBL" id="CAJNNW010025810">
    <property type="protein sequence ID" value="CAE8679962.1"/>
    <property type="molecule type" value="Genomic_DNA"/>
</dbReference>
<keyword evidence="4 7" id="KW-0812">Transmembrane</keyword>
<evidence type="ECO:0000256" key="5">
    <source>
        <dbReference type="ARBA" id="ARBA00022989"/>
    </source>
</evidence>
<feature type="transmembrane region" description="Helical" evidence="7">
    <location>
        <begin position="671"/>
        <end position="696"/>
    </location>
</feature>
<evidence type="ECO:0000256" key="4">
    <source>
        <dbReference type="ARBA" id="ARBA00022692"/>
    </source>
</evidence>
<sequence>MAKSSQIGLWAVLALTCFGFVVADAKLNQEECEMPALLNSMQPQPPLQVLLQKSSSSSKAGIAAEAIQVEHMAQKDLTRDGYARMMKQLGMAEFLIGLISNILMCAIFLGVFMYMRLKYPVVYSNNVLIGVAPRKPEETLFGWVAATLETSTDEAAQAVGLDSALAIEFQALCLRILVVICIPMLFIIAPLNCYFGSRSGADNLLARVTLDNVIDGHSWLLNLHGLAVLGICYAVRTLVFQAQGQFLERRFTWLKNLSGARATTVLVEGIPKAYRSDAKVLEFFSDIFGPEAIMQADVVKRTEALEGYLENYVAAKAGKKEAELQLETSKVRPTMRPTWFGASVDSIDYYSKELTKLDGLIPQERSRIKKEAAEVGGINTRSAFVEFRTPRDAAVSKYVNHSANKTEWVVSTPPDIHCIRWCDLRQKEDANCGSLFGKFIILCLFACFAPITVAISDAAEAIDAGILGPFEALWNAQAATIGLTIFLSMLPTVLLLIFRTFFTLRCERVAQQKLHVYYFWFLVSFVLLTPPIGLNIVELAAQVSASPWSLFYILASKFPGASCFFLNYLLLQWTVECMSAMRYTNLGKYRLFRVLYEKEQARQMAEPEDQDFYGLGARSACWTINLLLGIVFASLNPLVPAVALCYFCITRLVYGYLIVFAETKKPDLGGLFWVTQLKHVLLGTVIYCALMVGVFLQKDPAGMPSVLAFAGLLYMASAYIYFDEYFFWETLPFAEVAKCADGPRTSSESYAQPELMEPTASVK</sequence>
<feature type="chain" id="PRO_5036221895" description="CSC1/OSCA1-like 7TM region domain-containing protein" evidence="8">
    <location>
        <begin position="24"/>
        <end position="763"/>
    </location>
</feature>
<keyword evidence="8" id="KW-0732">Signal</keyword>
<evidence type="ECO:0000259" key="10">
    <source>
        <dbReference type="Pfam" id="PF13967"/>
    </source>
</evidence>
<reference evidence="12" key="1">
    <citation type="submission" date="2021-02" db="EMBL/GenBank/DDBJ databases">
        <authorList>
            <person name="Dougan E. K."/>
            <person name="Rhodes N."/>
            <person name="Thang M."/>
            <person name="Chan C."/>
        </authorList>
    </citation>
    <scope>NUCLEOTIDE SEQUENCE</scope>
</reference>
<comment type="caution">
    <text evidence="12">The sequence shown here is derived from an EMBL/GenBank/DDBJ whole genome shotgun (WGS) entry which is preliminary data.</text>
</comment>
<dbReference type="PANTHER" id="PTHR13018:SF5">
    <property type="entry name" value="RE44586P"/>
    <property type="match status" value="1"/>
</dbReference>
<keyword evidence="6 7" id="KW-0472">Membrane</keyword>
<dbReference type="AlphaFoldDB" id="A0A813EBP7"/>
<feature type="domain" description="CSC1/OSCA1-like N-terminal transmembrane" evidence="10">
    <location>
        <begin position="94"/>
        <end position="228"/>
    </location>
</feature>
<dbReference type="EMBL" id="CAJNNV010007802">
    <property type="protein sequence ID" value="CAE8595376.1"/>
    <property type="molecule type" value="Genomic_DNA"/>
</dbReference>
<feature type="transmembrane region" description="Helical" evidence="7">
    <location>
        <begin position="702"/>
        <end position="722"/>
    </location>
</feature>
<proteinExistence type="inferred from homology"/>
<evidence type="ECO:0000313" key="12">
    <source>
        <dbReference type="EMBL" id="CAE8595376.1"/>
    </source>
</evidence>
<feature type="transmembrane region" description="Helical" evidence="7">
    <location>
        <begin position="638"/>
        <end position="659"/>
    </location>
</feature>
<evidence type="ECO:0000256" key="6">
    <source>
        <dbReference type="ARBA" id="ARBA00023136"/>
    </source>
</evidence>
<feature type="transmembrane region" description="Helical" evidence="7">
    <location>
        <begin position="549"/>
        <end position="571"/>
    </location>
</feature>
<evidence type="ECO:0008006" key="15">
    <source>
        <dbReference type="Google" id="ProtNLM"/>
    </source>
</evidence>
<dbReference type="Pfam" id="PF14703">
    <property type="entry name" value="PHM7_cyt"/>
    <property type="match status" value="1"/>
</dbReference>
<feature type="domain" description="CSC1/OSCA1-like cytosolic" evidence="11">
    <location>
        <begin position="263"/>
        <end position="421"/>
    </location>
</feature>
<feature type="signal peptide" evidence="8">
    <location>
        <begin position="1"/>
        <end position="23"/>
    </location>
</feature>
<dbReference type="InterPro" id="IPR032880">
    <property type="entry name" value="CSC1/OSCA1-like_N"/>
</dbReference>
<comment type="similarity">
    <text evidence="2">Belongs to the CSC1 (TC 1.A.17) family.</text>
</comment>
<feature type="transmembrane region" description="Helical" evidence="7">
    <location>
        <begin position="94"/>
        <end position="115"/>
    </location>
</feature>
<dbReference type="GO" id="GO:0005227">
    <property type="term" value="F:calcium-activated cation channel activity"/>
    <property type="evidence" value="ECO:0007669"/>
    <property type="project" value="InterPro"/>
</dbReference>
<keyword evidence="5 7" id="KW-1133">Transmembrane helix</keyword>
<evidence type="ECO:0000256" key="7">
    <source>
        <dbReference type="SAM" id="Phobius"/>
    </source>
</evidence>
<dbReference type="GO" id="GO:0005886">
    <property type="term" value="C:plasma membrane"/>
    <property type="evidence" value="ECO:0007669"/>
    <property type="project" value="TreeGrafter"/>
</dbReference>
<feature type="transmembrane region" description="Helical" evidence="7">
    <location>
        <begin position="217"/>
        <end position="240"/>
    </location>
</feature>
<dbReference type="InterPro" id="IPR045122">
    <property type="entry name" value="Csc1-like"/>
</dbReference>
<organism evidence="12 14">
    <name type="scientific">Polarella glacialis</name>
    <name type="common">Dinoflagellate</name>
    <dbReference type="NCBI Taxonomy" id="89957"/>
    <lineage>
        <taxon>Eukaryota</taxon>
        <taxon>Sar</taxon>
        <taxon>Alveolata</taxon>
        <taxon>Dinophyceae</taxon>
        <taxon>Suessiales</taxon>
        <taxon>Suessiaceae</taxon>
        <taxon>Polarella</taxon>
    </lineage>
</organism>
<dbReference type="PANTHER" id="PTHR13018">
    <property type="entry name" value="PROBABLE MEMBRANE PROTEIN DUF221-RELATED"/>
    <property type="match status" value="1"/>
</dbReference>
<feature type="transmembrane region" description="Helical" evidence="7">
    <location>
        <begin position="612"/>
        <end position="632"/>
    </location>
</feature>
<accession>A0A813EBP7</accession>
<dbReference type="InterPro" id="IPR027815">
    <property type="entry name" value="CSC1/OSCA1-like_cyt"/>
</dbReference>
<dbReference type="InterPro" id="IPR003864">
    <property type="entry name" value="CSC1/OSCA1-like_7TM"/>
</dbReference>
<keyword evidence="14" id="KW-1185">Reference proteome</keyword>
<gene>
    <name evidence="12" type="ORF">PGLA1383_LOCUS13889</name>
    <name evidence="13" type="ORF">PGLA2088_LOCUS21642</name>
</gene>
<dbReference type="Pfam" id="PF13967">
    <property type="entry name" value="RSN1_TM"/>
    <property type="match status" value="1"/>
</dbReference>